<evidence type="ECO:0000256" key="5">
    <source>
        <dbReference type="SAM" id="Phobius"/>
    </source>
</evidence>
<feature type="transmembrane region" description="Helical" evidence="5">
    <location>
        <begin position="61"/>
        <end position="82"/>
    </location>
</feature>
<dbReference type="SUPFAM" id="SSF81321">
    <property type="entry name" value="Family A G protein-coupled receptor-like"/>
    <property type="match status" value="1"/>
</dbReference>
<evidence type="ECO:0000259" key="6">
    <source>
        <dbReference type="PROSITE" id="PS50262"/>
    </source>
</evidence>
<comment type="caution">
    <text evidence="7">The sequence shown here is derived from an EMBL/GenBank/DDBJ whole genome shotgun (WGS) entry which is preliminary data.</text>
</comment>
<accession>A0A852JU95</accession>
<keyword evidence="2 5" id="KW-0812">Transmembrane</keyword>
<keyword evidence="4 5" id="KW-0472">Membrane</keyword>
<dbReference type="Proteomes" id="UP000618746">
    <property type="component" value="Unassembled WGS sequence"/>
</dbReference>
<dbReference type="PANTHER" id="PTHR45822">
    <property type="entry name" value="FREE FATTY ACID RECEPTOR 2-RELATED"/>
    <property type="match status" value="1"/>
</dbReference>
<reference evidence="7" key="1">
    <citation type="submission" date="2020-02" db="EMBL/GenBank/DDBJ databases">
        <title>Bird 10,000 Genomes (B10K) Project - Family phase.</title>
        <authorList>
            <person name="Zhang G."/>
        </authorList>
    </citation>
    <scope>NUCLEOTIDE SEQUENCE</scope>
    <source>
        <strain evidence="7">B10K-DU-023-52</strain>
        <tissue evidence="7">Mixed tissue sample</tissue>
    </source>
</reference>
<dbReference type="PANTHER" id="PTHR45822:SF5">
    <property type="entry name" value="FREE FATTY ACID RECEPTOR 2"/>
    <property type="match status" value="1"/>
</dbReference>
<evidence type="ECO:0000256" key="2">
    <source>
        <dbReference type="ARBA" id="ARBA00022692"/>
    </source>
</evidence>
<gene>
    <name evidence="7" type="primary">Ffar3</name>
    <name evidence="7" type="ORF">SPIPAS_R09258</name>
</gene>
<proteinExistence type="predicted"/>
<evidence type="ECO:0000256" key="3">
    <source>
        <dbReference type="ARBA" id="ARBA00022989"/>
    </source>
</evidence>
<dbReference type="PROSITE" id="PS50262">
    <property type="entry name" value="G_PROTEIN_RECEP_F1_2"/>
    <property type="match status" value="1"/>
</dbReference>
<organism evidence="7 8">
    <name type="scientific">Spizella passerina</name>
    <name type="common">Chipping sparrow</name>
    <dbReference type="NCBI Taxonomy" id="40210"/>
    <lineage>
        <taxon>Eukaryota</taxon>
        <taxon>Metazoa</taxon>
        <taxon>Chordata</taxon>
        <taxon>Craniata</taxon>
        <taxon>Vertebrata</taxon>
        <taxon>Euteleostomi</taxon>
        <taxon>Archelosauria</taxon>
        <taxon>Archosauria</taxon>
        <taxon>Dinosauria</taxon>
        <taxon>Saurischia</taxon>
        <taxon>Theropoda</taxon>
        <taxon>Coelurosauria</taxon>
        <taxon>Aves</taxon>
        <taxon>Neognathae</taxon>
        <taxon>Neoaves</taxon>
        <taxon>Telluraves</taxon>
        <taxon>Australaves</taxon>
        <taxon>Passeriformes</taxon>
        <taxon>Passerellidae</taxon>
        <taxon>Spizella</taxon>
    </lineage>
</organism>
<protein>
    <submittedName>
        <fullName evidence="7">FFAR3 protein</fullName>
    </submittedName>
</protein>
<feature type="non-terminal residue" evidence="7">
    <location>
        <position position="1"/>
    </location>
</feature>
<dbReference type="GO" id="GO:0004930">
    <property type="term" value="F:G protein-coupled receptor activity"/>
    <property type="evidence" value="ECO:0007669"/>
    <property type="project" value="InterPro"/>
</dbReference>
<evidence type="ECO:0000313" key="7">
    <source>
        <dbReference type="EMBL" id="NXX68629.1"/>
    </source>
</evidence>
<dbReference type="GO" id="GO:0071398">
    <property type="term" value="P:cellular response to fatty acid"/>
    <property type="evidence" value="ECO:0007669"/>
    <property type="project" value="TreeGrafter"/>
</dbReference>
<evidence type="ECO:0000313" key="8">
    <source>
        <dbReference type="Proteomes" id="UP000618746"/>
    </source>
</evidence>
<feature type="domain" description="G-protein coupled receptors family 1 profile" evidence="6">
    <location>
        <begin position="1"/>
        <end position="72"/>
    </location>
</feature>
<dbReference type="GO" id="GO:0005886">
    <property type="term" value="C:plasma membrane"/>
    <property type="evidence" value="ECO:0007669"/>
    <property type="project" value="TreeGrafter"/>
</dbReference>
<dbReference type="InterPro" id="IPR017452">
    <property type="entry name" value="GPCR_Rhodpsn_7TM"/>
</dbReference>
<comment type="subcellular location">
    <subcellularLocation>
        <location evidence="1">Membrane</location>
    </subcellularLocation>
</comment>
<dbReference type="OrthoDB" id="5961208at2759"/>
<evidence type="ECO:0000256" key="1">
    <source>
        <dbReference type="ARBA" id="ARBA00004370"/>
    </source>
</evidence>
<evidence type="ECO:0000256" key="4">
    <source>
        <dbReference type="ARBA" id="ARBA00023136"/>
    </source>
</evidence>
<name>A0A852JU95_SPIPA</name>
<dbReference type="InterPro" id="IPR000276">
    <property type="entry name" value="GPCR_Rhodpsn"/>
</dbReference>
<dbReference type="EMBL" id="WBNQ01051913">
    <property type="protein sequence ID" value="NXX68629.1"/>
    <property type="molecule type" value="Genomic_DNA"/>
</dbReference>
<dbReference type="Gene3D" id="1.20.1070.10">
    <property type="entry name" value="Rhodopsin 7-helix transmembrane proteins"/>
    <property type="match status" value="1"/>
</dbReference>
<feature type="non-terminal residue" evidence="7">
    <location>
        <position position="109"/>
    </location>
</feature>
<dbReference type="AlphaFoldDB" id="A0A852JU95"/>
<sequence length="109" mass="11192">MAEAAAGLAWPLPPALCPVANFCFYASMYVGSLLLAALSVQRYLAAAFPMRLQGPRRPGRALALGAALWLLAGAHCSVVFVAEFTREDGVGGSAGNGSGRGGEVVVKPM</sequence>
<keyword evidence="3 5" id="KW-1133">Transmembrane helix</keyword>
<dbReference type="Pfam" id="PF00001">
    <property type="entry name" value="7tm_1"/>
    <property type="match status" value="1"/>
</dbReference>
<feature type="transmembrane region" description="Helical" evidence="5">
    <location>
        <begin position="19"/>
        <end position="40"/>
    </location>
</feature>
<keyword evidence="8" id="KW-1185">Reference proteome</keyword>